<reference evidence="2" key="1">
    <citation type="journal article" date="2023" name="Hortic. Res.">
        <title>A chromosome-level phased genome enabling allele-level studies in sweet orange: a case study on citrus Huanglongbing tolerance.</title>
        <authorList>
            <person name="Wu B."/>
            <person name="Yu Q."/>
            <person name="Deng Z."/>
            <person name="Duan Y."/>
            <person name="Luo F."/>
            <person name="Gmitter F. Jr."/>
        </authorList>
    </citation>
    <scope>NUCLEOTIDE SEQUENCE [LARGE SCALE GENOMIC DNA]</scope>
    <source>
        <strain evidence="2">cv. Valencia</strain>
    </source>
</reference>
<evidence type="ECO:0000313" key="1">
    <source>
        <dbReference type="EMBL" id="KAH9796611.1"/>
    </source>
</evidence>
<comment type="caution">
    <text evidence="1">The sequence shown here is derived from an EMBL/GenBank/DDBJ whole genome shotgun (WGS) entry which is preliminary data.</text>
</comment>
<name>A0ACB8NFR1_CITSI</name>
<dbReference type="Proteomes" id="UP000829398">
    <property type="component" value="Chromosome 2"/>
</dbReference>
<dbReference type="EMBL" id="CM039171">
    <property type="protein sequence ID" value="KAH9796611.1"/>
    <property type="molecule type" value="Genomic_DNA"/>
</dbReference>
<organism evidence="1 2">
    <name type="scientific">Citrus sinensis</name>
    <name type="common">Sweet orange</name>
    <name type="synonym">Citrus aurantium var. sinensis</name>
    <dbReference type="NCBI Taxonomy" id="2711"/>
    <lineage>
        <taxon>Eukaryota</taxon>
        <taxon>Viridiplantae</taxon>
        <taxon>Streptophyta</taxon>
        <taxon>Embryophyta</taxon>
        <taxon>Tracheophyta</taxon>
        <taxon>Spermatophyta</taxon>
        <taxon>Magnoliopsida</taxon>
        <taxon>eudicotyledons</taxon>
        <taxon>Gunneridae</taxon>
        <taxon>Pentapetalae</taxon>
        <taxon>rosids</taxon>
        <taxon>malvids</taxon>
        <taxon>Sapindales</taxon>
        <taxon>Rutaceae</taxon>
        <taxon>Aurantioideae</taxon>
        <taxon>Citrus</taxon>
    </lineage>
</organism>
<gene>
    <name evidence="1" type="ORF">KPL71_005593</name>
</gene>
<sequence>MAEEFQTGICGGAWWINPTRSSSLSPCSAAGIGLSDHMGSFLWPSNDHFHMVDTKTTTLTPAGTATTKFCEESANNNNNNNSVSADTSSMAFTEKHQQTDSDSGGSSSILMDSTLQMMSLVPSSSSSSTDCFQALLRGNGRAENNYRSMRLEDLNSQIQKEWSPSKSYASSAGAGDHHQECFSLDQSHPVIKSATASFPDNCTVSESSCQGLSPGFPVDSASYGYTSALLQSYFEPQPQPVQQQSLYSSNNTRSMGNYMSTANYGNNYNEVSPPWPKFAAASFVKPSLPKQQQPSGGLHFSNNTPFWNATALNDISRPGGLLAAALGEKRTCPTFTAKVRKEKLGDRITALQQLVSPFGKTDTASVLHEAIDYIKFLHDQVSVLATPYMKQGTQIPQQQSCDHKLKDPEAPKQDLNSRGLCLVPISSTFPVANETTADFWTPTFGGTFR</sequence>
<evidence type="ECO:0000313" key="2">
    <source>
        <dbReference type="Proteomes" id="UP000829398"/>
    </source>
</evidence>
<proteinExistence type="predicted"/>
<accession>A0ACB8NFR1</accession>
<protein>
    <submittedName>
        <fullName evidence="1">Transcription factor bHLH112</fullName>
    </submittedName>
</protein>
<keyword evidence="2" id="KW-1185">Reference proteome</keyword>